<protein>
    <recommendedName>
        <fullName evidence="5">Response regulatory domain-containing protein</fullName>
    </recommendedName>
</protein>
<evidence type="ECO:0000256" key="3">
    <source>
        <dbReference type="PROSITE-ProRule" id="PRU00169"/>
    </source>
</evidence>
<dbReference type="AlphaFoldDB" id="A0A6J4MBQ3"/>
<dbReference type="Pfam" id="PF00072">
    <property type="entry name" value="Response_reg"/>
    <property type="match status" value="1"/>
</dbReference>
<dbReference type="GO" id="GO:0000160">
    <property type="term" value="P:phosphorelay signal transduction system"/>
    <property type="evidence" value="ECO:0007669"/>
    <property type="project" value="UniProtKB-KW"/>
</dbReference>
<dbReference type="EMBL" id="CADCTW010000182">
    <property type="protein sequence ID" value="CAA9354078.1"/>
    <property type="molecule type" value="Genomic_DNA"/>
</dbReference>
<keyword evidence="2" id="KW-0902">Two-component regulatory system</keyword>
<evidence type="ECO:0000256" key="2">
    <source>
        <dbReference type="ARBA" id="ARBA00023012"/>
    </source>
</evidence>
<feature type="region of interest" description="Disordered" evidence="4">
    <location>
        <begin position="1"/>
        <end position="35"/>
    </location>
</feature>
<dbReference type="PANTHER" id="PTHR45339:SF1">
    <property type="entry name" value="HYBRID SIGNAL TRANSDUCTION HISTIDINE KINASE J"/>
    <property type="match status" value="1"/>
</dbReference>
<keyword evidence="1 3" id="KW-0597">Phosphoprotein</keyword>
<evidence type="ECO:0000313" key="6">
    <source>
        <dbReference type="EMBL" id="CAA9354078.1"/>
    </source>
</evidence>
<dbReference type="Gene3D" id="3.40.50.2300">
    <property type="match status" value="1"/>
</dbReference>
<dbReference type="SUPFAM" id="SSF52172">
    <property type="entry name" value="CheY-like"/>
    <property type="match status" value="1"/>
</dbReference>
<dbReference type="InterPro" id="IPR011006">
    <property type="entry name" value="CheY-like_superfamily"/>
</dbReference>
<organism evidence="6">
    <name type="scientific">uncultured Gemmatimonadota bacterium</name>
    <dbReference type="NCBI Taxonomy" id="203437"/>
    <lineage>
        <taxon>Bacteria</taxon>
        <taxon>Pseudomonadati</taxon>
        <taxon>Gemmatimonadota</taxon>
        <taxon>environmental samples</taxon>
    </lineage>
</organism>
<name>A0A6J4MBQ3_9BACT</name>
<evidence type="ECO:0000259" key="5">
    <source>
        <dbReference type="PROSITE" id="PS50110"/>
    </source>
</evidence>
<dbReference type="SMART" id="SM00448">
    <property type="entry name" value="REC"/>
    <property type="match status" value="1"/>
</dbReference>
<dbReference type="InterPro" id="IPR001789">
    <property type="entry name" value="Sig_transdc_resp-reg_receiver"/>
</dbReference>
<feature type="domain" description="Response regulatory" evidence="5">
    <location>
        <begin position="38"/>
        <end position="152"/>
    </location>
</feature>
<dbReference type="PROSITE" id="PS50110">
    <property type="entry name" value="RESPONSE_REGULATORY"/>
    <property type="match status" value="1"/>
</dbReference>
<feature type="modified residue" description="4-aspartylphosphate" evidence="3">
    <location>
        <position position="87"/>
    </location>
</feature>
<reference evidence="6" key="1">
    <citation type="submission" date="2020-02" db="EMBL/GenBank/DDBJ databases">
        <authorList>
            <person name="Meier V. D."/>
        </authorList>
    </citation>
    <scope>NUCLEOTIDE SEQUENCE</scope>
    <source>
        <strain evidence="6">AVDCRST_MAG68</strain>
    </source>
</reference>
<gene>
    <name evidence="6" type="ORF">AVDCRST_MAG68-3820</name>
</gene>
<accession>A0A6J4MBQ3</accession>
<proteinExistence type="predicted"/>
<evidence type="ECO:0000256" key="1">
    <source>
        <dbReference type="ARBA" id="ARBA00022553"/>
    </source>
</evidence>
<evidence type="ECO:0000256" key="4">
    <source>
        <dbReference type="SAM" id="MobiDB-lite"/>
    </source>
</evidence>
<feature type="compositionally biased region" description="Low complexity" evidence="4">
    <location>
        <begin position="23"/>
        <end position="32"/>
    </location>
</feature>
<sequence length="160" mass="16895">MALLSPASAEPLPFPSGPRHSRAPGTSGAAPQGAGGASVLIAEDHEDSRDALCTLLEAFGYRVHLAANGFEAVAEARARRPDLILMDMMMPGMDGLEATRTLRADPDFPRVPIVAVTAMEGAREHVLAAGCDDWVAKPIDIRAFLARLPGWLERARTGGA</sequence>
<dbReference type="PANTHER" id="PTHR45339">
    <property type="entry name" value="HYBRID SIGNAL TRANSDUCTION HISTIDINE KINASE J"/>
    <property type="match status" value="1"/>
</dbReference>